<dbReference type="InterPro" id="IPR007420">
    <property type="entry name" value="DUF465"/>
</dbReference>
<dbReference type="Gene3D" id="6.10.280.50">
    <property type="match status" value="1"/>
</dbReference>
<dbReference type="AlphaFoldDB" id="A0AAV3U4Q7"/>
<dbReference type="InterPro" id="IPR038444">
    <property type="entry name" value="DUF465_sf"/>
</dbReference>
<accession>A0AAV3U4Q7</accession>
<dbReference type="Pfam" id="PF04325">
    <property type="entry name" value="DUF465"/>
    <property type="match status" value="1"/>
</dbReference>
<proteinExistence type="predicted"/>
<protein>
    <recommendedName>
        <fullName evidence="3">DUF465 domain-containing protein</fullName>
    </recommendedName>
</protein>
<gene>
    <name evidence="1" type="ORF">GCM10025791_29470</name>
</gene>
<evidence type="ECO:0008006" key="3">
    <source>
        <dbReference type="Google" id="ProtNLM"/>
    </source>
</evidence>
<dbReference type="Proteomes" id="UP001409585">
    <property type="component" value="Unassembled WGS sequence"/>
</dbReference>
<evidence type="ECO:0000313" key="2">
    <source>
        <dbReference type="Proteomes" id="UP001409585"/>
    </source>
</evidence>
<comment type="caution">
    <text evidence="1">The sequence shown here is derived from an EMBL/GenBank/DDBJ whole genome shotgun (WGS) entry which is preliminary data.</text>
</comment>
<dbReference type="EMBL" id="BAABLX010000027">
    <property type="protein sequence ID" value="GAA4947782.1"/>
    <property type="molecule type" value="Genomic_DNA"/>
</dbReference>
<keyword evidence="2" id="KW-1185">Reference proteome</keyword>
<sequence>MPVEHHDLIHELPEYKDKIHALKTSDAHFRRLFDECHELTKSIENMQNEVTPVATSEEETAKRQRLQLKDELLGLLAAA</sequence>
<name>A0AAV3U4Q7_9ALTE</name>
<dbReference type="RefSeq" id="WP_345423785.1">
    <property type="nucleotide sequence ID" value="NZ_AP031496.1"/>
</dbReference>
<reference evidence="2" key="1">
    <citation type="journal article" date="2019" name="Int. J. Syst. Evol. Microbiol.">
        <title>The Global Catalogue of Microorganisms (GCM) 10K type strain sequencing project: providing services to taxonomists for standard genome sequencing and annotation.</title>
        <authorList>
            <consortium name="The Broad Institute Genomics Platform"/>
            <consortium name="The Broad Institute Genome Sequencing Center for Infectious Disease"/>
            <person name="Wu L."/>
            <person name="Ma J."/>
        </authorList>
    </citation>
    <scope>NUCLEOTIDE SEQUENCE [LARGE SCALE GENOMIC DNA]</scope>
    <source>
        <strain evidence="2">JCM 19134</strain>
    </source>
</reference>
<organism evidence="1 2">
    <name type="scientific">Halioxenophilus aromaticivorans</name>
    <dbReference type="NCBI Taxonomy" id="1306992"/>
    <lineage>
        <taxon>Bacteria</taxon>
        <taxon>Pseudomonadati</taxon>
        <taxon>Pseudomonadota</taxon>
        <taxon>Gammaproteobacteria</taxon>
        <taxon>Alteromonadales</taxon>
        <taxon>Alteromonadaceae</taxon>
        <taxon>Halioxenophilus</taxon>
    </lineage>
</organism>
<evidence type="ECO:0000313" key="1">
    <source>
        <dbReference type="EMBL" id="GAA4947782.1"/>
    </source>
</evidence>